<dbReference type="RefSeq" id="XP_040701162.1">
    <property type="nucleotide sequence ID" value="XM_040839827.1"/>
</dbReference>
<dbReference type="EMBL" id="KV878588">
    <property type="protein sequence ID" value="OJJ57356.1"/>
    <property type="molecule type" value="Genomic_DNA"/>
</dbReference>
<organism evidence="2 3">
    <name type="scientific">Aspergillus sydowii CBS 593.65</name>
    <dbReference type="NCBI Taxonomy" id="1036612"/>
    <lineage>
        <taxon>Eukaryota</taxon>
        <taxon>Fungi</taxon>
        <taxon>Dikarya</taxon>
        <taxon>Ascomycota</taxon>
        <taxon>Pezizomycotina</taxon>
        <taxon>Eurotiomycetes</taxon>
        <taxon>Eurotiomycetidae</taxon>
        <taxon>Eurotiales</taxon>
        <taxon>Aspergillaceae</taxon>
        <taxon>Aspergillus</taxon>
        <taxon>Aspergillus subgen. Nidulantes</taxon>
    </lineage>
</organism>
<feature type="region of interest" description="Disordered" evidence="1">
    <location>
        <begin position="49"/>
        <end position="69"/>
    </location>
</feature>
<accession>A0A1L9TD65</accession>
<evidence type="ECO:0000256" key="1">
    <source>
        <dbReference type="SAM" id="MobiDB-lite"/>
    </source>
</evidence>
<gene>
    <name evidence="2" type="ORF">ASPSYDRAFT_1051037</name>
</gene>
<keyword evidence="3" id="KW-1185">Reference proteome</keyword>
<dbReference type="AlphaFoldDB" id="A0A1L9TD65"/>
<dbReference type="Proteomes" id="UP000184356">
    <property type="component" value="Unassembled WGS sequence"/>
</dbReference>
<reference evidence="3" key="1">
    <citation type="journal article" date="2017" name="Genome Biol.">
        <title>Comparative genomics reveals high biological diversity and specific adaptations in the industrially and medically important fungal genus Aspergillus.</title>
        <authorList>
            <person name="de Vries R.P."/>
            <person name="Riley R."/>
            <person name="Wiebenga A."/>
            <person name="Aguilar-Osorio G."/>
            <person name="Amillis S."/>
            <person name="Uchima C.A."/>
            <person name="Anderluh G."/>
            <person name="Asadollahi M."/>
            <person name="Askin M."/>
            <person name="Barry K."/>
            <person name="Battaglia E."/>
            <person name="Bayram O."/>
            <person name="Benocci T."/>
            <person name="Braus-Stromeyer S.A."/>
            <person name="Caldana C."/>
            <person name="Canovas D."/>
            <person name="Cerqueira G.C."/>
            <person name="Chen F."/>
            <person name="Chen W."/>
            <person name="Choi C."/>
            <person name="Clum A."/>
            <person name="Dos Santos R.A."/>
            <person name="Damasio A.R."/>
            <person name="Diallinas G."/>
            <person name="Emri T."/>
            <person name="Fekete E."/>
            <person name="Flipphi M."/>
            <person name="Freyberg S."/>
            <person name="Gallo A."/>
            <person name="Gournas C."/>
            <person name="Habgood R."/>
            <person name="Hainaut M."/>
            <person name="Harispe M.L."/>
            <person name="Henrissat B."/>
            <person name="Hilden K.S."/>
            <person name="Hope R."/>
            <person name="Hossain A."/>
            <person name="Karabika E."/>
            <person name="Karaffa L."/>
            <person name="Karanyi Z."/>
            <person name="Krasevec N."/>
            <person name="Kuo A."/>
            <person name="Kusch H."/>
            <person name="LaButti K."/>
            <person name="Lagendijk E.L."/>
            <person name="Lapidus A."/>
            <person name="Levasseur A."/>
            <person name="Lindquist E."/>
            <person name="Lipzen A."/>
            <person name="Logrieco A.F."/>
            <person name="MacCabe A."/>
            <person name="Maekelae M.R."/>
            <person name="Malavazi I."/>
            <person name="Melin P."/>
            <person name="Meyer V."/>
            <person name="Mielnichuk N."/>
            <person name="Miskei M."/>
            <person name="Molnar A.P."/>
            <person name="Mule G."/>
            <person name="Ngan C.Y."/>
            <person name="Orejas M."/>
            <person name="Orosz E."/>
            <person name="Ouedraogo J.P."/>
            <person name="Overkamp K.M."/>
            <person name="Park H.-S."/>
            <person name="Perrone G."/>
            <person name="Piumi F."/>
            <person name="Punt P.J."/>
            <person name="Ram A.F."/>
            <person name="Ramon A."/>
            <person name="Rauscher S."/>
            <person name="Record E."/>
            <person name="Riano-Pachon D.M."/>
            <person name="Robert V."/>
            <person name="Roehrig J."/>
            <person name="Ruller R."/>
            <person name="Salamov A."/>
            <person name="Salih N.S."/>
            <person name="Samson R.A."/>
            <person name="Sandor E."/>
            <person name="Sanguinetti M."/>
            <person name="Schuetze T."/>
            <person name="Sepcic K."/>
            <person name="Shelest E."/>
            <person name="Sherlock G."/>
            <person name="Sophianopoulou V."/>
            <person name="Squina F.M."/>
            <person name="Sun H."/>
            <person name="Susca A."/>
            <person name="Todd R.B."/>
            <person name="Tsang A."/>
            <person name="Unkles S.E."/>
            <person name="van de Wiele N."/>
            <person name="van Rossen-Uffink D."/>
            <person name="Oliveira J.V."/>
            <person name="Vesth T.C."/>
            <person name="Visser J."/>
            <person name="Yu J.-H."/>
            <person name="Zhou M."/>
            <person name="Andersen M.R."/>
            <person name="Archer D.B."/>
            <person name="Baker S.E."/>
            <person name="Benoit I."/>
            <person name="Brakhage A.A."/>
            <person name="Braus G.H."/>
            <person name="Fischer R."/>
            <person name="Frisvad J.C."/>
            <person name="Goldman G.H."/>
            <person name="Houbraken J."/>
            <person name="Oakley B."/>
            <person name="Pocsi I."/>
            <person name="Scazzocchio C."/>
            <person name="Seiboth B."/>
            <person name="vanKuyk P.A."/>
            <person name="Wortman J."/>
            <person name="Dyer P.S."/>
            <person name="Grigoriev I.V."/>
        </authorList>
    </citation>
    <scope>NUCLEOTIDE SEQUENCE [LARGE SCALE GENOMIC DNA]</scope>
    <source>
        <strain evidence="3">CBS 593.65</strain>
    </source>
</reference>
<dbReference type="GeneID" id="63755900"/>
<proteinExistence type="predicted"/>
<evidence type="ECO:0000313" key="2">
    <source>
        <dbReference type="EMBL" id="OJJ57356.1"/>
    </source>
</evidence>
<protein>
    <submittedName>
        <fullName evidence="2">Uncharacterized protein</fullName>
    </submittedName>
</protein>
<dbReference type="VEuPathDB" id="FungiDB:ASPSYDRAFT_1051037"/>
<sequence length="170" mass="18704">MRQANDRALDPSAGMLQRRVAGLFPLPQIDRARWYKCSRDVLQCRWKQGSPGREMTGEPDRLSSVNGPASSEMKDRGVCPVCTALPLYAVLTEGFLTHRLSSPAEQTQQKRQLIASCGILSPLLHPVLISLAPNSTAALTALLFSEFTWERPVLSHFQLNGSPLGSFASR</sequence>
<name>A0A1L9TD65_9EURO</name>
<evidence type="ECO:0000313" key="3">
    <source>
        <dbReference type="Proteomes" id="UP000184356"/>
    </source>
</evidence>